<proteinExistence type="predicted"/>
<organism evidence="2 3">
    <name type="scientific">Plasmodium ovale wallikeri</name>
    <dbReference type="NCBI Taxonomy" id="864142"/>
    <lineage>
        <taxon>Eukaryota</taxon>
        <taxon>Sar</taxon>
        <taxon>Alveolata</taxon>
        <taxon>Apicomplexa</taxon>
        <taxon>Aconoidasida</taxon>
        <taxon>Haemosporida</taxon>
        <taxon>Plasmodiidae</taxon>
        <taxon>Plasmodium</taxon>
        <taxon>Plasmodium (Plasmodium)</taxon>
    </lineage>
</organism>
<reference evidence="3 4" key="1">
    <citation type="submission" date="2016-05" db="EMBL/GenBank/DDBJ databases">
        <authorList>
            <person name="Naeem Raeece"/>
        </authorList>
    </citation>
    <scope>NUCLEOTIDE SEQUENCE [LARGE SCALE GENOMIC DNA]</scope>
</reference>
<protein>
    <submittedName>
        <fullName evidence="2">Uncharacterized protein</fullName>
    </submittedName>
</protein>
<sequence length="88" mass="9763">MRNDDLVNFQSEVVMRERALATALALAEISAEWMEKCGKLKIEHIAHLKISTASSSICGHFLNTHSLKWTIRIQNGVGENGWGEGAQL</sequence>
<dbReference type="EMBL" id="FLRD01000113">
    <property type="protein sequence ID" value="SBT40154.1"/>
    <property type="molecule type" value="Genomic_DNA"/>
</dbReference>
<name>A0A1A8Z9W8_PLAOA</name>
<evidence type="ECO:0000313" key="2">
    <source>
        <dbReference type="EMBL" id="SBT40606.1"/>
    </source>
</evidence>
<reference evidence="2" key="2">
    <citation type="submission" date="2016-05" db="EMBL/GenBank/DDBJ databases">
        <authorList>
            <person name="Lavstsen T."/>
            <person name="Jespersen J.S."/>
        </authorList>
    </citation>
    <scope>NUCLEOTIDE SEQUENCE [LARGE SCALE GENOMIC DNA]</scope>
</reference>
<dbReference type="AlphaFoldDB" id="A0A1A8Z9W8"/>
<accession>A0A1A8Z9W8</accession>
<evidence type="ECO:0000313" key="1">
    <source>
        <dbReference type="EMBL" id="SBT40154.1"/>
    </source>
</evidence>
<dbReference type="Proteomes" id="UP000078550">
    <property type="component" value="Unassembled WGS sequence"/>
</dbReference>
<evidence type="ECO:0000313" key="4">
    <source>
        <dbReference type="Proteomes" id="UP000078555"/>
    </source>
</evidence>
<dbReference type="Proteomes" id="UP000078555">
    <property type="component" value="Unassembled WGS sequence"/>
</dbReference>
<keyword evidence="4" id="KW-1185">Reference proteome</keyword>
<gene>
    <name evidence="1" type="ORF">POVWA1_041500</name>
    <name evidence="2" type="ORF">POVWA2_040060</name>
</gene>
<evidence type="ECO:0000313" key="3">
    <source>
        <dbReference type="Proteomes" id="UP000078550"/>
    </source>
</evidence>
<dbReference type="EMBL" id="FLRE01000154">
    <property type="protein sequence ID" value="SBT40606.1"/>
    <property type="molecule type" value="Genomic_DNA"/>
</dbReference>